<evidence type="ECO:0000313" key="2">
    <source>
        <dbReference type="EMBL" id="MDQ0181028.1"/>
    </source>
</evidence>
<dbReference type="Proteomes" id="UP001230951">
    <property type="component" value="Unassembled WGS sequence"/>
</dbReference>
<proteinExistence type="predicted"/>
<name>A0AAW8DHB2_9MICC</name>
<organism evidence="1 4">
    <name type="scientific">Arthrobacter bambusae</name>
    <dbReference type="NCBI Taxonomy" id="1338426"/>
    <lineage>
        <taxon>Bacteria</taxon>
        <taxon>Bacillati</taxon>
        <taxon>Actinomycetota</taxon>
        <taxon>Actinomycetes</taxon>
        <taxon>Micrococcales</taxon>
        <taxon>Micrococcaceae</taxon>
        <taxon>Arthrobacter</taxon>
    </lineage>
</organism>
<sequence>MSNAGLEGEAAGLAAWTGQSPSDKVIVAKLARDLALLA</sequence>
<accession>A0AAW8DHB2</accession>
<gene>
    <name evidence="1" type="ORF">J2S90_001499</name>
    <name evidence="2" type="ORF">J2S93_002455</name>
</gene>
<dbReference type="EMBL" id="JAUSRG010000003">
    <property type="protein sequence ID" value="MDP9904544.1"/>
    <property type="molecule type" value="Genomic_DNA"/>
</dbReference>
<evidence type="ECO:0000313" key="4">
    <source>
        <dbReference type="Proteomes" id="UP001242995"/>
    </source>
</evidence>
<keyword evidence="3" id="KW-1185">Reference proteome</keyword>
<dbReference type="EMBL" id="JAUSTF010000004">
    <property type="protein sequence ID" value="MDQ0181028.1"/>
    <property type="molecule type" value="Genomic_DNA"/>
</dbReference>
<comment type="caution">
    <text evidence="1">The sequence shown here is derived from an EMBL/GenBank/DDBJ whole genome shotgun (WGS) entry which is preliminary data.</text>
</comment>
<dbReference type="AlphaFoldDB" id="A0AAW8DHB2"/>
<evidence type="ECO:0000313" key="3">
    <source>
        <dbReference type="Proteomes" id="UP001230951"/>
    </source>
</evidence>
<evidence type="ECO:0000313" key="1">
    <source>
        <dbReference type="EMBL" id="MDP9904544.1"/>
    </source>
</evidence>
<protein>
    <submittedName>
        <fullName evidence="1">Uncharacterized protein</fullName>
    </submittedName>
</protein>
<reference evidence="1 3" key="1">
    <citation type="submission" date="2023-07" db="EMBL/GenBank/DDBJ databases">
        <title>Sorghum-associated microbial communities from plants grown in Nebraska, USA.</title>
        <authorList>
            <person name="Schachtman D."/>
        </authorList>
    </citation>
    <scope>NUCLEOTIDE SEQUENCE</scope>
    <source>
        <strain evidence="1">DS1006</strain>
        <strain evidence="2 3">DS1016</strain>
    </source>
</reference>
<dbReference type="Proteomes" id="UP001242995">
    <property type="component" value="Unassembled WGS sequence"/>
</dbReference>